<dbReference type="AlphaFoldDB" id="A0A397SHM2"/>
<reference evidence="2 3" key="1">
    <citation type="submission" date="2018-06" db="EMBL/GenBank/DDBJ databases">
        <title>Comparative genomics reveals the genomic features of Rhizophagus irregularis, R. cerebriforme, R. diaphanum and Gigaspora rosea, and their symbiotic lifestyle signature.</title>
        <authorList>
            <person name="Morin E."/>
            <person name="San Clemente H."/>
            <person name="Chen E.C.H."/>
            <person name="De La Providencia I."/>
            <person name="Hainaut M."/>
            <person name="Kuo A."/>
            <person name="Kohler A."/>
            <person name="Murat C."/>
            <person name="Tang N."/>
            <person name="Roy S."/>
            <person name="Loubradou J."/>
            <person name="Henrissat B."/>
            <person name="Grigoriev I.V."/>
            <person name="Corradi N."/>
            <person name="Roux C."/>
            <person name="Martin F.M."/>
        </authorList>
    </citation>
    <scope>NUCLEOTIDE SEQUENCE [LARGE SCALE GENOMIC DNA]</scope>
    <source>
        <strain evidence="2 3">DAOM 227022</strain>
    </source>
</reference>
<feature type="transmembrane region" description="Helical" evidence="1">
    <location>
        <begin position="234"/>
        <end position="260"/>
    </location>
</feature>
<comment type="caution">
    <text evidence="2">The sequence shown here is derived from an EMBL/GenBank/DDBJ whole genome shotgun (WGS) entry which is preliminary data.</text>
</comment>
<gene>
    <name evidence="2" type="ORF">C1645_831333</name>
</gene>
<evidence type="ECO:0000313" key="3">
    <source>
        <dbReference type="Proteomes" id="UP000265703"/>
    </source>
</evidence>
<keyword evidence="1" id="KW-0472">Membrane</keyword>
<evidence type="ECO:0000313" key="2">
    <source>
        <dbReference type="EMBL" id="RIA85082.1"/>
    </source>
</evidence>
<feature type="transmembrane region" description="Helical" evidence="1">
    <location>
        <begin position="145"/>
        <end position="164"/>
    </location>
</feature>
<keyword evidence="1" id="KW-1133">Transmembrane helix</keyword>
<feature type="transmembrane region" description="Helical" evidence="1">
    <location>
        <begin position="105"/>
        <end position="125"/>
    </location>
</feature>
<keyword evidence="3" id="KW-1185">Reference proteome</keyword>
<sequence length="296" mass="34759">MNFFQNKRQPFFLSSTRERGILRPKPIHSFHLLVLAYNSALAFNTICLITESYPNVIWAELGYFLPLAICGSLAIFNPLSLVYSIPSIDSESDDFNRPNKNFLDIMGFIFIIHPYILFIPSVVLSGYYSDINDFKNATFYFKIHYISWAISAVFYLTLLSYLYYKLINIINYQIKFMEQNDDNNYDINIWRRAKRNINNPMIHLIGGVIFQIILSITFAVSYKEITIFIDGINILYYFCWNILIPFTGLISEISFLYNILFLNKKPKWWFILKSNSQQSQIIKYNIDINNSNNTSI</sequence>
<evidence type="ECO:0000256" key="1">
    <source>
        <dbReference type="SAM" id="Phobius"/>
    </source>
</evidence>
<proteinExistence type="predicted"/>
<dbReference type="Proteomes" id="UP000265703">
    <property type="component" value="Unassembled WGS sequence"/>
</dbReference>
<protein>
    <submittedName>
        <fullName evidence="2">Uncharacterized protein</fullName>
    </submittedName>
</protein>
<organism evidence="2 3">
    <name type="scientific">Glomus cerebriforme</name>
    <dbReference type="NCBI Taxonomy" id="658196"/>
    <lineage>
        <taxon>Eukaryota</taxon>
        <taxon>Fungi</taxon>
        <taxon>Fungi incertae sedis</taxon>
        <taxon>Mucoromycota</taxon>
        <taxon>Glomeromycotina</taxon>
        <taxon>Glomeromycetes</taxon>
        <taxon>Glomerales</taxon>
        <taxon>Glomeraceae</taxon>
        <taxon>Glomus</taxon>
    </lineage>
</organism>
<accession>A0A397SHM2</accession>
<feature type="transmembrane region" description="Helical" evidence="1">
    <location>
        <begin position="30"/>
        <end position="51"/>
    </location>
</feature>
<feature type="transmembrane region" description="Helical" evidence="1">
    <location>
        <begin position="63"/>
        <end position="85"/>
    </location>
</feature>
<name>A0A397SHM2_9GLOM</name>
<feature type="transmembrane region" description="Helical" evidence="1">
    <location>
        <begin position="201"/>
        <end position="222"/>
    </location>
</feature>
<dbReference type="EMBL" id="QKYT01000449">
    <property type="protein sequence ID" value="RIA85082.1"/>
    <property type="molecule type" value="Genomic_DNA"/>
</dbReference>
<dbReference type="OrthoDB" id="2131431at2759"/>
<keyword evidence="1" id="KW-0812">Transmembrane</keyword>